<keyword evidence="4 7" id="KW-0812">Transmembrane</keyword>
<dbReference type="GO" id="GO:0016020">
    <property type="term" value="C:membrane"/>
    <property type="evidence" value="ECO:0007669"/>
    <property type="project" value="UniProtKB-SubCell"/>
</dbReference>
<protein>
    <recommendedName>
        <fullName evidence="10">EamA domain-containing protein</fullName>
    </recommendedName>
</protein>
<evidence type="ECO:0000256" key="2">
    <source>
        <dbReference type="ARBA" id="ARBA00006213"/>
    </source>
</evidence>
<keyword evidence="5 7" id="KW-1133">Transmembrane helix</keyword>
<evidence type="ECO:0000313" key="8">
    <source>
        <dbReference type="EMBL" id="KAL3833607.1"/>
    </source>
</evidence>
<organism evidence="8 9">
    <name type="scientific">Penstemon smallii</name>
    <dbReference type="NCBI Taxonomy" id="265156"/>
    <lineage>
        <taxon>Eukaryota</taxon>
        <taxon>Viridiplantae</taxon>
        <taxon>Streptophyta</taxon>
        <taxon>Embryophyta</taxon>
        <taxon>Tracheophyta</taxon>
        <taxon>Spermatophyta</taxon>
        <taxon>Magnoliopsida</taxon>
        <taxon>eudicotyledons</taxon>
        <taxon>Gunneridae</taxon>
        <taxon>Pentapetalae</taxon>
        <taxon>asterids</taxon>
        <taxon>lamiids</taxon>
        <taxon>Lamiales</taxon>
        <taxon>Plantaginaceae</taxon>
        <taxon>Cheloneae</taxon>
        <taxon>Penstemon</taxon>
    </lineage>
</organism>
<dbReference type="AlphaFoldDB" id="A0ABD3T9W9"/>
<comment type="subcellular location">
    <subcellularLocation>
        <location evidence="1">Membrane</location>
    </subcellularLocation>
</comment>
<sequence length="148" mass="16363">MIIYQSMVETCVVLTALFVSEDWNYLKNEMENFEMGIGSYFMILVLIAVAWQVCSIGAVGLIFEASSLFSNVISTLGLPVMPILAAIFFQEKIDVVKVISILLAFGGFGLYVYQHYLEDCEIGRGDGIVKKQAKSSLVENCISNEIAL</sequence>
<dbReference type="InterPro" id="IPR030182">
    <property type="entry name" value="PUP_plant"/>
</dbReference>
<feature type="transmembrane region" description="Helical" evidence="7">
    <location>
        <begin position="40"/>
        <end position="62"/>
    </location>
</feature>
<evidence type="ECO:0000256" key="1">
    <source>
        <dbReference type="ARBA" id="ARBA00004370"/>
    </source>
</evidence>
<accession>A0ABD3T9W9</accession>
<dbReference type="GO" id="GO:0005345">
    <property type="term" value="F:purine nucleobase transmembrane transporter activity"/>
    <property type="evidence" value="ECO:0007669"/>
    <property type="project" value="UniProtKB-ARBA"/>
</dbReference>
<dbReference type="Proteomes" id="UP001634393">
    <property type="component" value="Unassembled WGS sequence"/>
</dbReference>
<evidence type="ECO:0000256" key="3">
    <source>
        <dbReference type="ARBA" id="ARBA00022448"/>
    </source>
</evidence>
<evidence type="ECO:0000256" key="7">
    <source>
        <dbReference type="SAM" id="Phobius"/>
    </source>
</evidence>
<comment type="similarity">
    <text evidence="2">Belongs to the purine permeases (TC 2.A.7.14) family.</text>
</comment>
<dbReference type="Pfam" id="PF16913">
    <property type="entry name" value="PUNUT"/>
    <property type="match status" value="1"/>
</dbReference>
<keyword evidence="3" id="KW-0813">Transport</keyword>
<feature type="transmembrane region" description="Helical" evidence="7">
    <location>
        <begin position="95"/>
        <end position="113"/>
    </location>
</feature>
<dbReference type="PANTHER" id="PTHR31376">
    <property type="entry name" value="OS09G0467300 PROTEIN-RELATED"/>
    <property type="match status" value="1"/>
</dbReference>
<name>A0ABD3T9W9_9LAMI</name>
<gene>
    <name evidence="8" type="ORF">ACJIZ3_008343</name>
</gene>
<dbReference type="PANTHER" id="PTHR31376:SF17">
    <property type="entry name" value="PURINE PERMEASE 21-RELATED"/>
    <property type="match status" value="1"/>
</dbReference>
<comment type="caution">
    <text evidence="8">The sequence shown here is derived from an EMBL/GenBank/DDBJ whole genome shotgun (WGS) entry which is preliminary data.</text>
</comment>
<reference evidence="8 9" key="1">
    <citation type="submission" date="2024-12" db="EMBL/GenBank/DDBJ databases">
        <title>The unique morphological basis and parallel evolutionary history of personate flowers in Penstemon.</title>
        <authorList>
            <person name="Depatie T.H."/>
            <person name="Wessinger C.A."/>
        </authorList>
    </citation>
    <scope>NUCLEOTIDE SEQUENCE [LARGE SCALE GENOMIC DNA]</scope>
    <source>
        <strain evidence="8">WTNN_2</strain>
        <tissue evidence="8">Leaf</tissue>
    </source>
</reference>
<dbReference type="EMBL" id="JBJXBP010000004">
    <property type="protein sequence ID" value="KAL3833607.1"/>
    <property type="molecule type" value="Genomic_DNA"/>
</dbReference>
<evidence type="ECO:0000256" key="6">
    <source>
        <dbReference type="ARBA" id="ARBA00023136"/>
    </source>
</evidence>
<proteinExistence type="inferred from homology"/>
<evidence type="ECO:0000313" key="9">
    <source>
        <dbReference type="Proteomes" id="UP001634393"/>
    </source>
</evidence>
<keyword evidence="6 7" id="KW-0472">Membrane</keyword>
<evidence type="ECO:0008006" key="10">
    <source>
        <dbReference type="Google" id="ProtNLM"/>
    </source>
</evidence>
<evidence type="ECO:0000256" key="4">
    <source>
        <dbReference type="ARBA" id="ARBA00022692"/>
    </source>
</evidence>
<feature type="transmembrane region" description="Helical" evidence="7">
    <location>
        <begin position="68"/>
        <end position="88"/>
    </location>
</feature>
<evidence type="ECO:0000256" key="5">
    <source>
        <dbReference type="ARBA" id="ARBA00022989"/>
    </source>
</evidence>
<keyword evidence="9" id="KW-1185">Reference proteome</keyword>